<evidence type="ECO:0000313" key="1">
    <source>
        <dbReference type="EMBL" id="KAG2650820.1"/>
    </source>
</evidence>
<reference evidence="1" key="1">
    <citation type="submission" date="2020-05" db="EMBL/GenBank/DDBJ databases">
        <title>WGS assembly of Panicum virgatum.</title>
        <authorList>
            <person name="Lovell J.T."/>
            <person name="Jenkins J."/>
            <person name="Shu S."/>
            <person name="Juenger T.E."/>
            <person name="Schmutz J."/>
        </authorList>
    </citation>
    <scope>NUCLEOTIDE SEQUENCE</scope>
    <source>
        <strain evidence="1">AP13</strain>
    </source>
</reference>
<proteinExistence type="predicted"/>
<keyword evidence="2" id="KW-1185">Reference proteome</keyword>
<protein>
    <submittedName>
        <fullName evidence="1">Uncharacterized protein</fullName>
    </submittedName>
</protein>
<sequence>MARSLLPTSPLLPMALLSSDGAPSSQLAIRFPTPLRRPLVADPVTGAARRQLLTIPRIQGDALPFLTPLAPPIAVPRVRSVLPSPSIPLCLPSDQVKVWLQ</sequence>
<dbReference type="Proteomes" id="UP000823388">
    <property type="component" value="Chromosome 1N"/>
</dbReference>
<name>A0A8T0WSK3_PANVG</name>
<dbReference type="AlphaFoldDB" id="A0A8T0WSK3"/>
<accession>A0A8T0WSK3</accession>
<organism evidence="1 2">
    <name type="scientific">Panicum virgatum</name>
    <name type="common">Blackwell switchgrass</name>
    <dbReference type="NCBI Taxonomy" id="38727"/>
    <lineage>
        <taxon>Eukaryota</taxon>
        <taxon>Viridiplantae</taxon>
        <taxon>Streptophyta</taxon>
        <taxon>Embryophyta</taxon>
        <taxon>Tracheophyta</taxon>
        <taxon>Spermatophyta</taxon>
        <taxon>Magnoliopsida</taxon>
        <taxon>Liliopsida</taxon>
        <taxon>Poales</taxon>
        <taxon>Poaceae</taxon>
        <taxon>PACMAD clade</taxon>
        <taxon>Panicoideae</taxon>
        <taxon>Panicodae</taxon>
        <taxon>Paniceae</taxon>
        <taxon>Panicinae</taxon>
        <taxon>Panicum</taxon>
        <taxon>Panicum sect. Hiantes</taxon>
    </lineage>
</organism>
<evidence type="ECO:0000313" key="2">
    <source>
        <dbReference type="Proteomes" id="UP000823388"/>
    </source>
</evidence>
<gene>
    <name evidence="1" type="ORF">PVAP13_1NG169119</name>
</gene>
<dbReference type="EMBL" id="CM029038">
    <property type="protein sequence ID" value="KAG2650820.1"/>
    <property type="molecule type" value="Genomic_DNA"/>
</dbReference>
<comment type="caution">
    <text evidence="1">The sequence shown here is derived from an EMBL/GenBank/DDBJ whole genome shotgun (WGS) entry which is preliminary data.</text>
</comment>